<protein>
    <submittedName>
        <fullName evidence="3">Uncharacterized protein</fullName>
    </submittedName>
</protein>
<dbReference type="InterPro" id="IPR040401">
    <property type="entry name" value="CCDC162"/>
</dbReference>
<feature type="compositionally biased region" description="Low complexity" evidence="2">
    <location>
        <begin position="2378"/>
        <end position="2400"/>
    </location>
</feature>
<feature type="coiled-coil region" evidence="1">
    <location>
        <begin position="2269"/>
        <end position="2316"/>
    </location>
</feature>
<dbReference type="eggNOG" id="ENOG502QRID">
    <property type="taxonomic scope" value="Eukaryota"/>
</dbReference>
<evidence type="ECO:0000313" key="3">
    <source>
        <dbReference type="EMBL" id="KNC47960.1"/>
    </source>
</evidence>
<accession>A0A0L0D6X1</accession>
<dbReference type="OMA" id="YECAILR"/>
<feature type="compositionally biased region" description="Low complexity" evidence="2">
    <location>
        <begin position="230"/>
        <end position="240"/>
    </location>
</feature>
<feature type="compositionally biased region" description="Low complexity" evidence="2">
    <location>
        <begin position="2339"/>
        <end position="2350"/>
    </location>
</feature>
<evidence type="ECO:0000313" key="4">
    <source>
        <dbReference type="Proteomes" id="UP000054408"/>
    </source>
</evidence>
<dbReference type="PANTHER" id="PTHR33331">
    <property type="entry name" value="COILED-COIL DOMAIN-CONTAINING PROTEIN 162"/>
    <property type="match status" value="1"/>
</dbReference>
<feature type="compositionally biased region" description="Low complexity" evidence="2">
    <location>
        <begin position="171"/>
        <end position="187"/>
    </location>
</feature>
<feature type="compositionally biased region" description="Gly residues" evidence="2">
    <location>
        <begin position="681"/>
        <end position="691"/>
    </location>
</feature>
<dbReference type="PANTHER" id="PTHR33331:SF13">
    <property type="entry name" value="COILED-COIL DOMAIN CONTAINING 162"/>
    <property type="match status" value="1"/>
</dbReference>
<feature type="coiled-coil region" evidence="1">
    <location>
        <begin position="2142"/>
        <end position="2183"/>
    </location>
</feature>
<feature type="region of interest" description="Disordered" evidence="2">
    <location>
        <begin position="168"/>
        <end position="240"/>
    </location>
</feature>
<name>A0A0L0D6X1_THETB</name>
<feature type="region of interest" description="Disordered" evidence="2">
    <location>
        <begin position="676"/>
        <end position="706"/>
    </location>
</feature>
<organism evidence="3 4">
    <name type="scientific">Thecamonas trahens ATCC 50062</name>
    <dbReference type="NCBI Taxonomy" id="461836"/>
    <lineage>
        <taxon>Eukaryota</taxon>
        <taxon>Apusozoa</taxon>
        <taxon>Apusomonadida</taxon>
        <taxon>Apusomonadidae</taxon>
        <taxon>Thecamonas</taxon>
    </lineage>
</organism>
<dbReference type="GeneID" id="25563748"/>
<evidence type="ECO:0000256" key="1">
    <source>
        <dbReference type="SAM" id="Coils"/>
    </source>
</evidence>
<sequence length="2414" mass="265647">MTDAAATALSEEHARIEQYHARYPSSLSFGNVADDRSFRTRVAELDLEHLLDDCYQLERALLPDMSPLVVQADVLRNEVAWAGKRRYELDADMPALIATFLKQYSRMLDVKEARHHARWASFDVPADKLSELMPVFRARLASIANERQAVLDMLARLEPQIAARERALGLGATPATSTSTSRSPSRSTGGGDEAATPRTPDRPTPSLDAAGSSSSPAKAGLATPGGAGAEAGSASASARAPPVVVEEAELMMYLRWLVHHNRISSRIHRLLAKATWLTHSQRTSMFEDAHELLRTSRLAAVIKHTFTLSETERHEHLINAHSMPLMITHRAHMDAQLAELRDFWELDVNLEGMDGHEFLWIANKKFQTVFVLQEVDAYFPAYDASVKFAQLHLEEKFSFDKLAVPQRVADSLTIDENTVHVKTADWLDDVPFTPTPEPTQLQQAARIFGSVDIHPGLQAEAANLAMGDVEETAKRLRRLMEDHTRRALGLSIVDGGGSSGARVRYDNTEYTLQPPTPPPQGALDQDSHNFLAPSKLLSFYYLRHIRARQQRLELLHLLNYLRAVERRLTVDARAMASERVGSGSGADDAAGIDSFVVRNASGEHVSTGALHVMPPNLDEPPTRAHTGRWATHLRVLDSSGVYVMYDAALTDLSNIEEELVAVGSHYMSRDADARFEAQSGRRGGGRAGAGSGTNAEHGGSGPEDGADKLATVDALAVLGDLYESELWFTQAKAELVNAYLHIYECTPDPEGVAKVAQVIVDLLASRPDLDMDAEYFAESYAASIVNVELHTRLISEMTDALIRDERQYVAFVHSEANAVGTSMPGFPDDVAARHAYIHVTPTTPTALHPFEFVPHLYELTRLPALAARIHSVLTEFYTQLAPGSHVILKKLLVEWALLEEEERAHDQLDDALSMLGGTLCDDAARLETIVRSVSADATAQQAKAMESLSSGEADRNRLGGLGSSTKDLLRLSRARRAANKSSMFSVASLVRNAIELVRLRDGLLEALYETEILATLYRNQSRLLGHDLDKNVMKQFSFKTDASETVESDAVDPTEVVSTTLDLQMQLAVGEFDTSFASFDFSTVAGIKRLINEDGLVALRRALQVQLVEKTLLTAAVLSNQAVLDPIIGAHMLRRHELLGRRFAVKMKEKLAATEDAVSLLDLSVAGGAAAAAARVADAEKREDHELIRTKHQELAMVSQDFFSVHNVKLQARKTVLAAYLEKYGYILRTAKPDDVPDKLRQLKSELIASYSSDVVLAVYPVLLRAQIKDVVSRVRATVSSWSGNRDYDVFTLGTLQDDINAAAKASARGVQLIGCEQTLASFASSSMDFMTNTFGAGTEGSRNFGGSLSIRDAIPFLSPSMVACGVGTDGTSQDALVGMPTSGTESDRKFFTDDGSALVNVWYLPTPRGVSYLLAHAPQAVEVVGLTRALRIFHAMEGLLALLSFYSRLGLSDAHYNDASLGHSTALEELHSLRTQMTRLSQPDDPDAVYRFFKAQRAKWSLHFTLAMRRALASFLERANMGPVARLRWYLPHVEDGQDEWIPNVAAKDLDLVSILEPSDASSAPHASVVAAAAAAALENGGSGSDSQAASLSAFSCLESTLALVPDAVESMATSQLVSLGPRAVVQSAVLSGVSLEAGLEPMVPAAYLRYGPLAGTAHGSSLSKLGHVLVGLHEADRRYVLKEFDLLQHELDDALASSHIYVTSQPVEAVSLQLVYLRKGTVVTNLKSQFLLLALGRGPLATAAEYVDLKAAYHSMIVPKVLLLARAAGHWLPQHDLELGAGIGEASPSMEELEQVVPRKFLLDAQLDLLVEALEEVLIRKQAAELRGVQATLQATLDGSSRFATSEASAALLSHEISDSDYGTKLGLVRELMDTFTLHGSRVEPSGSGDAASSGAQIEVTESSIVIPTRVFQQAMDEFAGRVHTWGAERNERQAVAEAQFVEQLRHRLYVAEQDKRHLELLRADDEKKIKTRVQVEVADKGYELIRQISHIYRELARFKEAMEAQAVQIRDEVKQEYDDLVHDLYTQYISTRANFEEYRNFLYQEIQNELHVVKQDSMKKLLNISQLPSQERKRVQQLADLEEDMHKLKTVSTNLEKTVLKLKTMHTLKEIALRQTFEKKIRDEQRERVKKTKKLFEIRETMEQDKEMLTQLLATTQNALSNAEAEVETLRKNLELQQRNKKSLVHWKVTKSHLLDSLQAKVDRYERWGNIDVDKLLLELDRKDGELVELRDKVARMERVVELDGRRRARALGKLKSQLELERSLKEQAFEEVEGLRALAMDANAQASLPLERAAWKQKYDALLEDVQAVRHENEVLRSTLNQLAALPGGLTRPVASPGSPSGAAGPYVSPDQLRPLSAASDSGQGSSRVPRRPPSTASGGSRASSRPASRTSSAGSVPLRMAAPRGSQRR</sequence>
<evidence type="ECO:0000256" key="2">
    <source>
        <dbReference type="SAM" id="MobiDB-lite"/>
    </source>
</evidence>
<dbReference type="EMBL" id="GL349449">
    <property type="protein sequence ID" value="KNC47960.1"/>
    <property type="molecule type" value="Genomic_DNA"/>
</dbReference>
<feature type="coiled-coil region" evidence="1">
    <location>
        <begin position="2216"/>
        <end position="2243"/>
    </location>
</feature>
<reference evidence="3 4" key="1">
    <citation type="submission" date="2010-05" db="EMBL/GenBank/DDBJ databases">
        <title>The Genome Sequence of Thecamonas trahens ATCC 50062.</title>
        <authorList>
            <consortium name="The Broad Institute Genome Sequencing Platform"/>
            <person name="Russ C."/>
            <person name="Cuomo C."/>
            <person name="Shea T."/>
            <person name="Young S.K."/>
            <person name="Zeng Q."/>
            <person name="Koehrsen M."/>
            <person name="Haas B."/>
            <person name="Borodovsky M."/>
            <person name="Guigo R."/>
            <person name="Alvarado L."/>
            <person name="Berlin A."/>
            <person name="Bochicchio J."/>
            <person name="Borenstein D."/>
            <person name="Chapman S."/>
            <person name="Chen Z."/>
            <person name="Freedman E."/>
            <person name="Gellesch M."/>
            <person name="Goldberg J."/>
            <person name="Griggs A."/>
            <person name="Gujja S."/>
            <person name="Heilman E."/>
            <person name="Heiman D."/>
            <person name="Hepburn T."/>
            <person name="Howarth C."/>
            <person name="Jen D."/>
            <person name="Larson L."/>
            <person name="Mehta T."/>
            <person name="Park D."/>
            <person name="Pearson M."/>
            <person name="Roberts A."/>
            <person name="Saif S."/>
            <person name="Shenoy N."/>
            <person name="Sisk P."/>
            <person name="Stolte C."/>
            <person name="Sykes S."/>
            <person name="Thomson T."/>
            <person name="Walk T."/>
            <person name="White J."/>
            <person name="Yandava C."/>
            <person name="Burger G."/>
            <person name="Gray M.W."/>
            <person name="Holland P.W.H."/>
            <person name="King N."/>
            <person name="Lang F.B.F."/>
            <person name="Roger A.J."/>
            <person name="Ruiz-Trillo I."/>
            <person name="Lander E."/>
            <person name="Nusbaum C."/>
        </authorList>
    </citation>
    <scope>NUCLEOTIDE SEQUENCE [LARGE SCALE GENOMIC DNA]</scope>
    <source>
        <strain evidence="3 4">ATCC 50062</strain>
    </source>
</reference>
<keyword evidence="1" id="KW-0175">Coiled coil</keyword>
<feature type="compositionally biased region" description="Low complexity" evidence="2">
    <location>
        <begin position="209"/>
        <end position="222"/>
    </location>
</feature>
<feature type="region of interest" description="Disordered" evidence="2">
    <location>
        <begin position="2335"/>
        <end position="2414"/>
    </location>
</feature>
<dbReference type="OrthoDB" id="76966at2759"/>
<gene>
    <name evidence="3" type="ORF">AMSG_04194</name>
</gene>
<dbReference type="RefSeq" id="XP_013758977.1">
    <property type="nucleotide sequence ID" value="XM_013903523.1"/>
</dbReference>
<dbReference type="Proteomes" id="UP000054408">
    <property type="component" value="Unassembled WGS sequence"/>
</dbReference>
<proteinExistence type="predicted"/>
<keyword evidence="4" id="KW-1185">Reference proteome</keyword>